<protein>
    <recommendedName>
        <fullName evidence="2">DUF6589 domain-containing protein</fullName>
    </recommendedName>
</protein>
<dbReference type="EMBL" id="CP111018">
    <property type="protein sequence ID" value="WAR09521.1"/>
    <property type="molecule type" value="Genomic_DNA"/>
</dbReference>
<reference evidence="3" key="1">
    <citation type="submission" date="2022-11" db="EMBL/GenBank/DDBJ databases">
        <title>Centuries of genome instability and evolution in soft-shell clam transmissible cancer (bioRxiv).</title>
        <authorList>
            <person name="Hart S.F.M."/>
            <person name="Yonemitsu M.A."/>
            <person name="Giersch R.M."/>
            <person name="Beal B.F."/>
            <person name="Arriagada G."/>
            <person name="Davis B.W."/>
            <person name="Ostrander E.A."/>
            <person name="Goff S.P."/>
            <person name="Metzger M.J."/>
        </authorList>
    </citation>
    <scope>NUCLEOTIDE SEQUENCE</scope>
    <source>
        <strain evidence="3">MELC-2E11</strain>
        <tissue evidence="3">Siphon/mantle</tissue>
    </source>
</reference>
<evidence type="ECO:0000313" key="4">
    <source>
        <dbReference type="Proteomes" id="UP001164746"/>
    </source>
</evidence>
<dbReference type="Pfam" id="PF20231">
    <property type="entry name" value="DUF6589"/>
    <property type="match status" value="1"/>
</dbReference>
<evidence type="ECO:0000313" key="3">
    <source>
        <dbReference type="EMBL" id="WAR09521.1"/>
    </source>
</evidence>
<dbReference type="InterPro" id="IPR046496">
    <property type="entry name" value="DUF6589"/>
</dbReference>
<feature type="non-terminal residue" evidence="3">
    <location>
        <position position="1"/>
    </location>
</feature>
<feature type="region of interest" description="Disordered" evidence="1">
    <location>
        <begin position="106"/>
        <end position="131"/>
    </location>
</feature>
<organism evidence="3 4">
    <name type="scientific">Mya arenaria</name>
    <name type="common">Soft-shell clam</name>
    <dbReference type="NCBI Taxonomy" id="6604"/>
    <lineage>
        <taxon>Eukaryota</taxon>
        <taxon>Metazoa</taxon>
        <taxon>Spiralia</taxon>
        <taxon>Lophotrochozoa</taxon>
        <taxon>Mollusca</taxon>
        <taxon>Bivalvia</taxon>
        <taxon>Autobranchia</taxon>
        <taxon>Heteroconchia</taxon>
        <taxon>Euheterodonta</taxon>
        <taxon>Imparidentia</taxon>
        <taxon>Neoheterodontei</taxon>
        <taxon>Myida</taxon>
        <taxon>Myoidea</taxon>
        <taxon>Myidae</taxon>
        <taxon>Mya</taxon>
    </lineage>
</organism>
<evidence type="ECO:0000256" key="1">
    <source>
        <dbReference type="SAM" id="MobiDB-lite"/>
    </source>
</evidence>
<proteinExistence type="predicted"/>
<evidence type="ECO:0000259" key="2">
    <source>
        <dbReference type="Pfam" id="PF20231"/>
    </source>
</evidence>
<accession>A0ABY7EQR6</accession>
<name>A0ABY7EQR6_MYAAR</name>
<feature type="domain" description="DUF6589" evidence="2">
    <location>
        <begin position="478"/>
        <end position="843"/>
    </location>
</feature>
<gene>
    <name evidence="3" type="ORF">MAR_034597</name>
</gene>
<dbReference type="Proteomes" id="UP001164746">
    <property type="component" value="Chromosome 7"/>
</dbReference>
<sequence>GANIITQVVKFSVYNGLSNISFKFLTFSRGNAIAHVERVTTESCRAKRCANTPVETLQTLSRSPSAAESITLSVEKLKLSDGTDQFRSKSATAQKARQSIQFQDHSYAVKNKSRSPNDRDKSRSSSATAPTAKRSILFEEHAYMKTKTTEVHCSLDTLEKETELKILMKTLSDIQDSHMQELDSQLSCFSGMKSFLFKKDGLSEDTFFLDAVLEMCKGCPLLAQCIFTALGKKISKEAMIATAATIYGMILHCRNKQVSGLQRLLTTVCIRYNADNKMIVPSTTMTTLLTHLNKVHLTLSEESKRKLIQDFGDKSENSIISAIAEGHDGKLNGDNLDIRVNTINDMRMDVTSRNKDYHFFATDFTLDRVNLDHLSKVTPNVEAVQARCFLPNDEEQHYYKKSLKILLGRELQKLDGFKWMSSLIPAHIPHPLDEEMKKKSDIFILPVSLNNETTYSDCVKIMDECSGSINRWYTKAGRGAHTATERFDHLHPIIVELFHTLQDFLVKMAKKFLNLQCGRDQGTLGNMKIQIQRSNVNGNVKSRYKAHEDFVVTCGLSYFLSYIMHHFNMATITDSRKHNSITEGLSNWTNVNKMKVFNTLMEEILTDLYIPFDVQGMEQDDSHEVEVTIQEHETLQCYQYTANVTDGKNVNIPLNINGCDLVVVTNLESLKKGCSLKVVNTEINVMLKMVEKNDDLLNYVKNFLQWFFIIVQMKDAVREGDVKRISIVLKNMIPFFYSHSRLSKYLTECIDYILKTEHTLSPYMSLKVQAGSVVNPKGRPGKNKAADIQKENEVKLLKTLIRSLGANKTEKSIVAITKAAPEIFRITENFESMIKLKAVKSSHKAKSMADDIQILLGKINPLDIWTPHHDRQLQQKVPRSPFAFDKAGLIYIIEITVKRLLRDLPVNNDEDEENEDE</sequence>
<keyword evidence="4" id="KW-1185">Reference proteome</keyword>